<dbReference type="InterPro" id="IPR009875">
    <property type="entry name" value="PilZ_domain"/>
</dbReference>
<gene>
    <name evidence="2" type="ORF">VRS74_03210</name>
</gene>
<evidence type="ECO:0000313" key="2">
    <source>
        <dbReference type="EMBL" id="MEE1876695.1"/>
    </source>
</evidence>
<comment type="caution">
    <text evidence="2">The sequence shown here is derived from an EMBL/GenBank/DDBJ whole genome shotgun (WGS) entry which is preliminary data.</text>
</comment>
<sequence>MTGHQRRSLERHDVVQLADVQIGRDPAQHRIKVRNVSARGLMGEGALHVSSGTRLTIDLPEVGPVPGTVVWVQEPRFGVAFDDEVELLA</sequence>
<protein>
    <submittedName>
        <fullName evidence="2">PilZ domain-containing protein</fullName>
    </submittedName>
</protein>
<proteinExistence type="predicted"/>
<evidence type="ECO:0000313" key="3">
    <source>
        <dbReference type="Proteomes" id="UP001343492"/>
    </source>
</evidence>
<dbReference type="SUPFAM" id="SSF141371">
    <property type="entry name" value="PilZ domain-like"/>
    <property type="match status" value="1"/>
</dbReference>
<dbReference type="Pfam" id="PF07238">
    <property type="entry name" value="PilZ"/>
    <property type="match status" value="1"/>
</dbReference>
<dbReference type="RefSeq" id="WP_354143800.1">
    <property type="nucleotide sequence ID" value="NZ_JAZDQV010000002.1"/>
</dbReference>
<organism evidence="2 3">
    <name type="scientific">Altererythrobacter litoralis</name>
    <dbReference type="NCBI Taxonomy" id="3113904"/>
    <lineage>
        <taxon>Bacteria</taxon>
        <taxon>Pseudomonadati</taxon>
        <taxon>Pseudomonadota</taxon>
        <taxon>Alphaproteobacteria</taxon>
        <taxon>Sphingomonadales</taxon>
        <taxon>Erythrobacteraceae</taxon>
        <taxon>Altererythrobacter</taxon>
    </lineage>
</organism>
<name>A0ABU7GC87_9SPHN</name>
<accession>A0ABU7GC87</accession>
<dbReference type="Proteomes" id="UP001343492">
    <property type="component" value="Unassembled WGS sequence"/>
</dbReference>
<reference evidence="2 3" key="1">
    <citation type="submission" date="2024-01" db="EMBL/GenBank/DDBJ databases">
        <title>The genome sequence of Erythrobacteraceae sp. strain 1XM1-14.</title>
        <authorList>
            <person name="Liu Y."/>
        </authorList>
    </citation>
    <scope>NUCLEOTIDE SEQUENCE [LARGE SCALE GENOMIC DNA]</scope>
    <source>
        <strain evidence="2 3">1XM1-14</strain>
    </source>
</reference>
<feature type="domain" description="PilZ" evidence="1">
    <location>
        <begin position="5"/>
        <end position="83"/>
    </location>
</feature>
<evidence type="ECO:0000259" key="1">
    <source>
        <dbReference type="Pfam" id="PF07238"/>
    </source>
</evidence>
<keyword evidence="3" id="KW-1185">Reference proteome</keyword>
<dbReference type="EMBL" id="JAZDQV010000002">
    <property type="protein sequence ID" value="MEE1876695.1"/>
    <property type="molecule type" value="Genomic_DNA"/>
</dbReference>